<dbReference type="InterPro" id="IPR029062">
    <property type="entry name" value="Class_I_gatase-like"/>
</dbReference>
<dbReference type="CDD" id="cd03143">
    <property type="entry name" value="A4_beta-galactosidase_middle_domain"/>
    <property type="match status" value="1"/>
</dbReference>
<reference evidence="2 3" key="1">
    <citation type="submission" date="2017-03" db="EMBL/GenBank/DDBJ databases">
        <authorList>
            <person name="Afonso C.L."/>
            <person name="Miller P.J."/>
            <person name="Scott M.A."/>
            <person name="Spackman E."/>
            <person name="Goraichik I."/>
            <person name="Dimitrov K.M."/>
            <person name="Suarez D.L."/>
            <person name="Swayne D.E."/>
        </authorList>
    </citation>
    <scope>NUCLEOTIDE SEQUENCE [LARGE SCALE GENOMIC DNA]</scope>
    <source>
        <strain evidence="2 3">CECT 8625</strain>
    </source>
</reference>
<protein>
    <recommendedName>
        <fullName evidence="1">Putative glutamine amidotransferase domain-containing protein</fullName>
    </recommendedName>
</protein>
<dbReference type="AlphaFoldDB" id="A0A1X6Y5G3"/>
<dbReference type="Pfam" id="PF07090">
    <property type="entry name" value="GATase1_like"/>
    <property type="match status" value="1"/>
</dbReference>
<organism evidence="2 3">
    <name type="scientific">Roseivivax jejudonensis</name>
    <dbReference type="NCBI Taxonomy" id="1529041"/>
    <lineage>
        <taxon>Bacteria</taxon>
        <taxon>Pseudomonadati</taxon>
        <taxon>Pseudomonadota</taxon>
        <taxon>Alphaproteobacteria</taxon>
        <taxon>Rhodobacterales</taxon>
        <taxon>Roseobacteraceae</taxon>
        <taxon>Roseivivax</taxon>
    </lineage>
</organism>
<dbReference type="InterPro" id="IPR017027">
    <property type="entry name" value="STM3548-like"/>
</dbReference>
<feature type="domain" description="Putative glutamine amidotransferase" evidence="1">
    <location>
        <begin position="5"/>
        <end position="252"/>
    </location>
</feature>
<dbReference type="RefSeq" id="WP_085790010.1">
    <property type="nucleotide sequence ID" value="NZ_FWFK01000001.1"/>
</dbReference>
<accession>A0A1X6Y5G3</accession>
<gene>
    <name evidence="2" type="ORF">ROJ8625_00230</name>
</gene>
<dbReference type="OrthoDB" id="9781333at2"/>
<dbReference type="Gene3D" id="3.40.50.880">
    <property type="match status" value="1"/>
</dbReference>
<dbReference type="SUPFAM" id="SSF52317">
    <property type="entry name" value="Class I glutamine amidotransferase-like"/>
    <property type="match status" value="1"/>
</dbReference>
<dbReference type="PANTHER" id="PTHR37947:SF2">
    <property type="entry name" value="VON WILLEBRAND FACTOR TYPE A"/>
    <property type="match status" value="1"/>
</dbReference>
<dbReference type="PANTHER" id="PTHR37947">
    <property type="entry name" value="BLL2462 PROTEIN"/>
    <property type="match status" value="1"/>
</dbReference>
<sequence length="254" mass="28172">MTIKAMLVGESWVTSETHYKGFDQFGSVHFHLGAQPMVDALSGSDIELDWMTAHDAAEKFPFERSGLDAYDVLILSDIGANTFLLPPDVWLRSKPVPNRLNLIRDWVADGGNLLMVGGYFSFQGIDGRARWRRTPVEEALPVRCMPWDDRVEIPEGAHLDPVAPGHPILSGFPEGEWPLLLGVNEVEPKDDATVVARLPPHQGGHPLIVTGSHGKGRSAVWTSDLGPHWLPPEFCEWAGYGVLWRNLLGWLTAR</sequence>
<evidence type="ECO:0000313" key="2">
    <source>
        <dbReference type="EMBL" id="SLN10960.1"/>
    </source>
</evidence>
<dbReference type="Proteomes" id="UP000193570">
    <property type="component" value="Unassembled WGS sequence"/>
</dbReference>
<keyword evidence="3" id="KW-1185">Reference proteome</keyword>
<evidence type="ECO:0000259" key="1">
    <source>
        <dbReference type="Pfam" id="PF07090"/>
    </source>
</evidence>
<dbReference type="EMBL" id="FWFK01000001">
    <property type="protein sequence ID" value="SLN10960.1"/>
    <property type="molecule type" value="Genomic_DNA"/>
</dbReference>
<dbReference type="PIRSF" id="PIRSF034405">
    <property type="entry name" value="UCP034405"/>
    <property type="match status" value="1"/>
</dbReference>
<evidence type="ECO:0000313" key="3">
    <source>
        <dbReference type="Proteomes" id="UP000193570"/>
    </source>
</evidence>
<dbReference type="InterPro" id="IPR010768">
    <property type="entry name" value="GATase1-like"/>
</dbReference>
<name>A0A1X6Y5G3_9RHOB</name>
<proteinExistence type="predicted"/>